<evidence type="ECO:0000256" key="1">
    <source>
        <dbReference type="ARBA" id="ARBA00004141"/>
    </source>
</evidence>
<dbReference type="Pfam" id="PF00520">
    <property type="entry name" value="Ion_trans"/>
    <property type="match status" value="1"/>
</dbReference>
<evidence type="ECO:0000256" key="7">
    <source>
        <dbReference type="ARBA" id="ARBA00022958"/>
    </source>
</evidence>
<protein>
    <submittedName>
        <fullName evidence="14">Potassium channel family protein</fullName>
    </submittedName>
</protein>
<keyword evidence="2" id="KW-0813">Transport</keyword>
<evidence type="ECO:0000256" key="4">
    <source>
        <dbReference type="ARBA" id="ARBA00022692"/>
    </source>
</evidence>
<evidence type="ECO:0000256" key="5">
    <source>
        <dbReference type="ARBA" id="ARBA00022826"/>
    </source>
</evidence>
<evidence type="ECO:0000313" key="14">
    <source>
        <dbReference type="EMBL" id="GAA0222232.1"/>
    </source>
</evidence>
<keyword evidence="4 12" id="KW-0812">Transmembrane</keyword>
<keyword evidence="11 14" id="KW-0407">Ion channel</keyword>
<evidence type="ECO:0000259" key="13">
    <source>
        <dbReference type="Pfam" id="PF00520"/>
    </source>
</evidence>
<evidence type="ECO:0000256" key="2">
    <source>
        <dbReference type="ARBA" id="ARBA00022448"/>
    </source>
</evidence>
<keyword evidence="3" id="KW-0633">Potassium transport</keyword>
<keyword evidence="10 12" id="KW-0472">Membrane</keyword>
<dbReference type="Gene3D" id="1.20.120.350">
    <property type="entry name" value="Voltage-gated potassium channels. Chain C"/>
    <property type="match status" value="1"/>
</dbReference>
<keyword evidence="8 12" id="KW-1133">Transmembrane helix</keyword>
<keyword evidence="9" id="KW-0406">Ion transport</keyword>
<sequence length="267" mass="30756">MGQATSPDSTFWQRLHHKIDHLYHGSSTGARRFRWGLLAFDAITILYFLLASFYHHIDDFHVLEEAIGVIYLLELLARLYICKSKLRYLIHPVGLADIIVIISLLAPSLAENFSFLRVIRTLRLLRSYHMLKNLRKQSRFVRMHEDVLFSIVNLFVFIFVITAVVYVSQVHINDDINDYIDALYFTIATLTTTGFGDITLVGHDGHILAVLIMIFGISLFLRLIQTIFRPGKVRYECPSCGLNRHDHDAIHCKHCGEVIHITTEGEY</sequence>
<dbReference type="RefSeq" id="WP_286304503.1">
    <property type="nucleotide sequence ID" value="NZ_AP027741.1"/>
</dbReference>
<dbReference type="Gene3D" id="1.10.287.70">
    <property type="match status" value="1"/>
</dbReference>
<dbReference type="GO" id="GO:0034220">
    <property type="term" value="P:monoatomic ion transmembrane transport"/>
    <property type="evidence" value="ECO:0007669"/>
    <property type="project" value="UniProtKB-KW"/>
</dbReference>
<evidence type="ECO:0000256" key="3">
    <source>
        <dbReference type="ARBA" id="ARBA00022538"/>
    </source>
</evidence>
<feature type="transmembrane region" description="Helical" evidence="12">
    <location>
        <begin position="147"/>
        <end position="167"/>
    </location>
</feature>
<comment type="caution">
    <text evidence="14">The sequence shown here is derived from an EMBL/GenBank/DDBJ whole genome shotgun (WGS) entry which is preliminary data.</text>
</comment>
<proteinExistence type="predicted"/>
<feature type="transmembrane region" description="Helical" evidence="12">
    <location>
        <begin position="35"/>
        <end position="54"/>
    </location>
</feature>
<evidence type="ECO:0000313" key="15">
    <source>
        <dbReference type="Proteomes" id="UP001501476"/>
    </source>
</evidence>
<keyword evidence="5" id="KW-0631">Potassium channel</keyword>
<dbReference type="InterPro" id="IPR005821">
    <property type="entry name" value="Ion_trans_dom"/>
</dbReference>
<feature type="transmembrane region" description="Helical" evidence="12">
    <location>
        <begin position="88"/>
        <end position="110"/>
    </location>
</feature>
<dbReference type="InterPro" id="IPR027359">
    <property type="entry name" value="Volt_channel_dom_sf"/>
</dbReference>
<dbReference type="PANTHER" id="PTHR11537:SF254">
    <property type="entry name" value="POTASSIUM VOLTAGE-GATED CHANNEL PROTEIN SHAB"/>
    <property type="match status" value="1"/>
</dbReference>
<evidence type="ECO:0000256" key="9">
    <source>
        <dbReference type="ARBA" id="ARBA00023065"/>
    </source>
</evidence>
<dbReference type="EMBL" id="BAAADG010000004">
    <property type="protein sequence ID" value="GAA0222232.1"/>
    <property type="molecule type" value="Genomic_DNA"/>
</dbReference>
<accession>A0ABN0TI49</accession>
<reference evidence="14 15" key="1">
    <citation type="journal article" date="2019" name="Int. J. Syst. Evol. Microbiol.">
        <title>The Global Catalogue of Microorganisms (GCM) 10K type strain sequencing project: providing services to taxonomists for standard genome sequencing and annotation.</title>
        <authorList>
            <consortium name="The Broad Institute Genomics Platform"/>
            <consortium name="The Broad Institute Genome Sequencing Center for Infectious Disease"/>
            <person name="Wu L."/>
            <person name="Ma J."/>
        </authorList>
    </citation>
    <scope>NUCLEOTIDE SEQUENCE [LARGE SCALE GENOMIC DNA]</scope>
    <source>
        <strain evidence="14 15">JCM 6886</strain>
    </source>
</reference>
<feature type="transmembrane region" description="Helical" evidence="12">
    <location>
        <begin position="207"/>
        <end position="224"/>
    </location>
</feature>
<evidence type="ECO:0000256" key="8">
    <source>
        <dbReference type="ARBA" id="ARBA00022989"/>
    </source>
</evidence>
<name>A0ABN0TI49_9GAMM</name>
<evidence type="ECO:0000256" key="11">
    <source>
        <dbReference type="ARBA" id="ARBA00023303"/>
    </source>
</evidence>
<keyword evidence="6" id="KW-0851">Voltage-gated channel</keyword>
<organism evidence="14 15">
    <name type="scientific">Methylophaga marina</name>
    <dbReference type="NCBI Taxonomy" id="45495"/>
    <lineage>
        <taxon>Bacteria</taxon>
        <taxon>Pseudomonadati</taxon>
        <taxon>Pseudomonadota</taxon>
        <taxon>Gammaproteobacteria</taxon>
        <taxon>Thiotrichales</taxon>
        <taxon>Piscirickettsiaceae</taxon>
        <taxon>Methylophaga</taxon>
    </lineage>
</organism>
<dbReference type="SUPFAM" id="SSF81324">
    <property type="entry name" value="Voltage-gated potassium channels"/>
    <property type="match status" value="1"/>
</dbReference>
<evidence type="ECO:0000256" key="6">
    <source>
        <dbReference type="ARBA" id="ARBA00022882"/>
    </source>
</evidence>
<evidence type="ECO:0000256" key="12">
    <source>
        <dbReference type="SAM" id="Phobius"/>
    </source>
</evidence>
<feature type="transmembrane region" description="Helical" evidence="12">
    <location>
        <begin position="60"/>
        <end position="81"/>
    </location>
</feature>
<dbReference type="PRINTS" id="PR00169">
    <property type="entry name" value="KCHANNEL"/>
</dbReference>
<dbReference type="Proteomes" id="UP001501476">
    <property type="component" value="Unassembled WGS sequence"/>
</dbReference>
<dbReference type="InterPro" id="IPR028325">
    <property type="entry name" value="VG_K_chnl"/>
</dbReference>
<evidence type="ECO:0000256" key="10">
    <source>
        <dbReference type="ARBA" id="ARBA00023136"/>
    </source>
</evidence>
<keyword evidence="15" id="KW-1185">Reference proteome</keyword>
<dbReference type="PANTHER" id="PTHR11537">
    <property type="entry name" value="VOLTAGE-GATED POTASSIUM CHANNEL"/>
    <property type="match status" value="1"/>
</dbReference>
<keyword evidence="7" id="KW-0630">Potassium</keyword>
<feature type="domain" description="Ion transport" evidence="13">
    <location>
        <begin position="58"/>
        <end position="224"/>
    </location>
</feature>
<gene>
    <name evidence="14" type="ORF">GCM10008964_12140</name>
</gene>
<comment type="subcellular location">
    <subcellularLocation>
        <location evidence="1">Membrane</location>
        <topology evidence="1">Multi-pass membrane protein</topology>
    </subcellularLocation>
</comment>
<feature type="transmembrane region" description="Helical" evidence="12">
    <location>
        <begin position="179"/>
        <end position="201"/>
    </location>
</feature>